<dbReference type="PANTHER" id="PTHR12498">
    <property type="entry name" value="N-TERMINAL ASPARAGINE AMIDOHYDROLASE"/>
    <property type="match status" value="1"/>
</dbReference>
<dbReference type="EMBL" id="CAAALY010003376">
    <property type="protein sequence ID" value="VEL08199.1"/>
    <property type="molecule type" value="Genomic_DNA"/>
</dbReference>
<organism evidence="1 2">
    <name type="scientific">Protopolystoma xenopodis</name>
    <dbReference type="NCBI Taxonomy" id="117903"/>
    <lineage>
        <taxon>Eukaryota</taxon>
        <taxon>Metazoa</taxon>
        <taxon>Spiralia</taxon>
        <taxon>Lophotrochozoa</taxon>
        <taxon>Platyhelminthes</taxon>
        <taxon>Monogenea</taxon>
        <taxon>Polyopisthocotylea</taxon>
        <taxon>Polystomatidea</taxon>
        <taxon>Polystomatidae</taxon>
        <taxon>Protopolystoma</taxon>
    </lineage>
</organism>
<dbReference type="AlphaFoldDB" id="A0A448WC70"/>
<accession>A0A448WC70</accession>
<dbReference type="OrthoDB" id="9449012at2759"/>
<dbReference type="Pfam" id="PF14736">
    <property type="entry name" value="N_Asn_amidohyd"/>
    <property type="match status" value="1"/>
</dbReference>
<sequence>MQILFHLSNRPDLEFRLNLFCCTRLNDYFDAQLCFHKPQVTDVVLNLSEGRFSPALIGLPARGPLFLLRNSRFLFRTPTRLVSVYDPRCGHFLIAPFCTSTCHTFDIASLEKACQIDLRRFSTTPNQEPDHFYDLLRLTGRLFRCTPNFLRDYFPSGRNLTFQFIRSDQYFVSTGQTKTGWVALSDEADSASRKEGEFLALLPSTC</sequence>
<keyword evidence="2" id="KW-1185">Reference proteome</keyword>
<dbReference type="GO" id="GO:0005634">
    <property type="term" value="C:nucleus"/>
    <property type="evidence" value="ECO:0007669"/>
    <property type="project" value="TreeGrafter"/>
</dbReference>
<evidence type="ECO:0000313" key="1">
    <source>
        <dbReference type="EMBL" id="VEL08199.1"/>
    </source>
</evidence>
<gene>
    <name evidence="1" type="ORF">PXEA_LOCUS1639</name>
</gene>
<dbReference type="InterPro" id="IPR026750">
    <property type="entry name" value="NTAN1"/>
</dbReference>
<reference evidence="1" key="1">
    <citation type="submission" date="2018-11" db="EMBL/GenBank/DDBJ databases">
        <authorList>
            <consortium name="Pathogen Informatics"/>
        </authorList>
    </citation>
    <scope>NUCLEOTIDE SEQUENCE</scope>
</reference>
<protein>
    <submittedName>
        <fullName evidence="1">Uncharacterized protein</fullName>
    </submittedName>
</protein>
<dbReference type="GO" id="GO:0008418">
    <property type="term" value="F:protein-N-terminal asparagine amidohydrolase activity"/>
    <property type="evidence" value="ECO:0007669"/>
    <property type="project" value="InterPro"/>
</dbReference>
<dbReference type="PANTHER" id="PTHR12498:SF0">
    <property type="entry name" value="PROTEIN N-TERMINAL ASPARAGINE AMIDOHYDROLASE"/>
    <property type="match status" value="1"/>
</dbReference>
<name>A0A448WC70_9PLAT</name>
<comment type="caution">
    <text evidence="1">The sequence shown here is derived from an EMBL/GenBank/DDBJ whole genome shotgun (WGS) entry which is preliminary data.</text>
</comment>
<evidence type="ECO:0000313" key="2">
    <source>
        <dbReference type="Proteomes" id="UP000784294"/>
    </source>
</evidence>
<dbReference type="GO" id="GO:0006511">
    <property type="term" value="P:ubiquitin-dependent protein catabolic process"/>
    <property type="evidence" value="ECO:0007669"/>
    <property type="project" value="TreeGrafter"/>
</dbReference>
<dbReference type="Proteomes" id="UP000784294">
    <property type="component" value="Unassembled WGS sequence"/>
</dbReference>
<proteinExistence type="predicted"/>